<dbReference type="InterPro" id="IPR004139">
    <property type="entry name" value="Glyco_trans_13"/>
</dbReference>
<keyword evidence="6 16" id="KW-0812">Transmembrane</keyword>
<evidence type="ECO:0000256" key="6">
    <source>
        <dbReference type="ARBA" id="ARBA00022692"/>
    </source>
</evidence>
<dbReference type="Gramene" id="TVU42899">
    <property type="protein sequence ID" value="TVU42899"/>
    <property type="gene ID" value="EJB05_09323"/>
</dbReference>
<evidence type="ECO:0000256" key="12">
    <source>
        <dbReference type="ARBA" id="ARBA00023211"/>
    </source>
</evidence>
<evidence type="ECO:0000256" key="17">
    <source>
        <dbReference type="SAM" id="Coils"/>
    </source>
</evidence>
<feature type="compositionally biased region" description="Polar residues" evidence="18">
    <location>
        <begin position="21"/>
        <end position="31"/>
    </location>
</feature>
<evidence type="ECO:0000313" key="20">
    <source>
        <dbReference type="Proteomes" id="UP000324897"/>
    </source>
</evidence>
<evidence type="ECO:0000256" key="14">
    <source>
        <dbReference type="ARBA" id="ARBA00041712"/>
    </source>
</evidence>
<dbReference type="GO" id="GO:0000139">
    <property type="term" value="C:Golgi membrane"/>
    <property type="evidence" value="ECO:0007669"/>
    <property type="project" value="UniProtKB-SubCell"/>
</dbReference>
<keyword evidence="9 16" id="KW-1133">Transmembrane helix</keyword>
<keyword evidence="8 16" id="KW-0735">Signal-anchor</keyword>
<dbReference type="GO" id="GO:0030145">
    <property type="term" value="F:manganese ion binding"/>
    <property type="evidence" value="ECO:0007669"/>
    <property type="project" value="UniProtKB-UniRule"/>
</dbReference>
<evidence type="ECO:0000256" key="2">
    <source>
        <dbReference type="ARBA" id="ARBA00004922"/>
    </source>
</evidence>
<dbReference type="FunFam" id="3.10.180.20:FF:000002">
    <property type="entry name" value="Alpha-1,3-mannosyl-glycoprotein 2-beta-N-acetylglucosaminyltransferase"/>
    <property type="match status" value="1"/>
</dbReference>
<evidence type="ECO:0000256" key="13">
    <source>
        <dbReference type="ARBA" id="ARBA00038949"/>
    </source>
</evidence>
<keyword evidence="7 16" id="KW-0479">Metal-binding</keyword>
<dbReference type="Proteomes" id="UP000324897">
    <property type="component" value="Unassembled WGS sequence"/>
</dbReference>
<comment type="function">
    <text evidence="16">Initiates complex N-linked carbohydrate formation. Essential for the conversion of high-mannose to hybrid and complex N-glycans.</text>
</comment>
<keyword evidence="10 16" id="KW-0333">Golgi apparatus</keyword>
<keyword evidence="12 16" id="KW-0464">Manganese</keyword>
<keyword evidence="5" id="KW-0808">Transferase</keyword>
<comment type="catalytic activity">
    <reaction evidence="15 16">
        <text>N(4)-(alpha-D-Man-(1-&gt;3)-[alpha-D-Man-(1-&gt;3)-[alpha-D-Man-(1-&gt;6)]-alpha-D-Man-(1-&gt;6)]-beta-D-Man-(1-&gt;4)-beta-D-GlcNAc-(1-&gt;4)-beta-D-GlcNAc)-L-asparaginyl-[protein] (N-glucan mannose isomer 5A1,2) + UDP-N-acetyl-alpha-D-glucosamine = N(4)-{beta-D-GlcNAc-(1-&gt;2)-alpha-D-Man-(1-&gt;3)-[alpha-D-Man-(1-&gt;3)-[alpha-D-Man-(1-&gt;6)]-alpha-D-Man-(1-&gt;6)]-beta-D-Man-(1-&gt;4)-beta-D-GlcNAc-(1-&gt;4)-beta-D-GlcNAc}-L-asparaginyl-[protein] + UDP + H(+)</text>
        <dbReference type="Rhea" id="RHEA:11456"/>
        <dbReference type="Rhea" id="RHEA-COMP:14367"/>
        <dbReference type="Rhea" id="RHEA-COMP:14368"/>
        <dbReference type="ChEBI" id="CHEBI:15378"/>
        <dbReference type="ChEBI" id="CHEBI:57705"/>
        <dbReference type="ChEBI" id="CHEBI:58223"/>
        <dbReference type="ChEBI" id="CHEBI:59087"/>
        <dbReference type="ChEBI" id="CHEBI:60625"/>
        <dbReference type="EC" id="2.4.1.101"/>
    </reaction>
</comment>
<name>A0A5J9W3F4_9POAL</name>
<dbReference type="EMBL" id="RWGY01000005">
    <property type="protein sequence ID" value="TVU42899.1"/>
    <property type="molecule type" value="Genomic_DNA"/>
</dbReference>
<evidence type="ECO:0000256" key="4">
    <source>
        <dbReference type="ARBA" id="ARBA00022676"/>
    </source>
</evidence>
<evidence type="ECO:0000256" key="11">
    <source>
        <dbReference type="ARBA" id="ARBA00023136"/>
    </source>
</evidence>
<dbReference type="EC" id="2.4.1.101" evidence="13 16"/>
<comment type="similarity">
    <text evidence="3 16">Belongs to the glycosyltransferase 13 family.</text>
</comment>
<evidence type="ECO:0000256" key="10">
    <source>
        <dbReference type="ARBA" id="ARBA00023034"/>
    </source>
</evidence>
<evidence type="ECO:0000256" key="9">
    <source>
        <dbReference type="ARBA" id="ARBA00022989"/>
    </source>
</evidence>
<evidence type="ECO:0000256" key="16">
    <source>
        <dbReference type="RuleBase" id="RU368119"/>
    </source>
</evidence>
<evidence type="ECO:0000256" key="5">
    <source>
        <dbReference type="ARBA" id="ARBA00022679"/>
    </source>
</evidence>
<organism evidence="19 20">
    <name type="scientific">Eragrostis curvula</name>
    <name type="common">weeping love grass</name>
    <dbReference type="NCBI Taxonomy" id="38414"/>
    <lineage>
        <taxon>Eukaryota</taxon>
        <taxon>Viridiplantae</taxon>
        <taxon>Streptophyta</taxon>
        <taxon>Embryophyta</taxon>
        <taxon>Tracheophyta</taxon>
        <taxon>Spermatophyta</taxon>
        <taxon>Magnoliopsida</taxon>
        <taxon>Liliopsida</taxon>
        <taxon>Poales</taxon>
        <taxon>Poaceae</taxon>
        <taxon>PACMAD clade</taxon>
        <taxon>Chloridoideae</taxon>
        <taxon>Eragrostideae</taxon>
        <taxon>Eragrostidinae</taxon>
        <taxon>Eragrostis</taxon>
    </lineage>
</organism>
<dbReference type="Gene3D" id="3.10.180.20">
    <property type="entry name" value="N-Acetylglucosaminyltransferase I, Domain 2"/>
    <property type="match status" value="1"/>
</dbReference>
<accession>A0A5J9W3F4</accession>
<protein>
    <recommendedName>
        <fullName evidence="13 16">Alpha-1,3-mannosyl-glycoprotein 2-beta-N-acetylglucosaminyltransferase</fullName>
        <shortName evidence="16">GNT-I</shortName>
        <shortName evidence="16">GlcNAc-T I</shortName>
        <ecNumber evidence="13 16">2.4.1.101</ecNumber>
    </recommendedName>
    <alternativeName>
        <fullName evidence="14 16">N-glycosyl-oligosaccharide-glycoprotein N-acetylglucosaminyltransferase I</fullName>
    </alternativeName>
</protein>
<dbReference type="Pfam" id="PF03071">
    <property type="entry name" value="GNT-I"/>
    <property type="match status" value="3"/>
</dbReference>
<keyword evidence="20" id="KW-1185">Reference proteome</keyword>
<dbReference type="AlphaFoldDB" id="A0A5J9W3F4"/>
<keyword evidence="17" id="KW-0175">Coiled coil</keyword>
<evidence type="ECO:0000256" key="18">
    <source>
        <dbReference type="SAM" id="MobiDB-lite"/>
    </source>
</evidence>
<proteinExistence type="inferred from homology"/>
<dbReference type="OrthoDB" id="440755at2759"/>
<feature type="transmembrane region" description="Helical" evidence="16">
    <location>
        <begin position="67"/>
        <end position="87"/>
    </location>
</feature>
<evidence type="ECO:0000256" key="15">
    <source>
        <dbReference type="ARBA" id="ARBA00049421"/>
    </source>
</evidence>
<dbReference type="GO" id="GO:0003827">
    <property type="term" value="F:alpha-1,3-mannosylglycoprotein 2-beta-N-acetylglucosaminyltransferase activity"/>
    <property type="evidence" value="ECO:0007669"/>
    <property type="project" value="UniProtKB-UniRule"/>
</dbReference>
<evidence type="ECO:0000256" key="7">
    <source>
        <dbReference type="ARBA" id="ARBA00022723"/>
    </source>
</evidence>
<keyword evidence="11 16" id="KW-0472">Membrane</keyword>
<dbReference type="SUPFAM" id="SSF53448">
    <property type="entry name" value="Nucleotide-diphospho-sugar transferases"/>
    <property type="match status" value="1"/>
</dbReference>
<evidence type="ECO:0000256" key="8">
    <source>
        <dbReference type="ARBA" id="ARBA00022968"/>
    </source>
</evidence>
<dbReference type="InterPro" id="IPR052261">
    <property type="entry name" value="Glycosyltransferase_13"/>
</dbReference>
<feature type="coiled-coil region" evidence="17">
    <location>
        <begin position="96"/>
        <end position="130"/>
    </location>
</feature>
<comment type="cofactor">
    <cofactor evidence="16">
        <name>Mn(2+)</name>
        <dbReference type="ChEBI" id="CHEBI:29035"/>
    </cofactor>
    <text evidence="16">The cofactor is mostly bound to the substrate.</text>
</comment>
<dbReference type="PANTHER" id="PTHR10468:SF0">
    <property type="entry name" value="ALPHA-1,3-MANNOSYL-GLYCOPROTEIN 2-BETA-N-ACETYLGLUCOSAMINYLTRANSFERASE"/>
    <property type="match status" value="1"/>
</dbReference>
<feature type="non-terminal residue" evidence="19">
    <location>
        <position position="1"/>
    </location>
</feature>
<evidence type="ECO:0000256" key="3">
    <source>
        <dbReference type="ARBA" id="ARBA00006492"/>
    </source>
</evidence>
<dbReference type="PANTHER" id="PTHR10468">
    <property type="entry name" value="PROTEIN O-LINKED-MANNOSE BETA-1,2-N-ACETYLGLUCOSAMINYLTRANSFERASE 1/ALPHA-1,3-MANNOSYL-GLYCOPROTEIN 2-BETA-N-ACETYLGLUCOSAMINYLTRANSFERASE"/>
    <property type="match status" value="1"/>
</dbReference>
<evidence type="ECO:0000313" key="19">
    <source>
        <dbReference type="EMBL" id="TVU42899.1"/>
    </source>
</evidence>
<feature type="region of interest" description="Disordered" evidence="18">
    <location>
        <begin position="1"/>
        <end position="31"/>
    </location>
</feature>
<dbReference type="UniPathway" id="UPA00378"/>
<evidence type="ECO:0000256" key="1">
    <source>
        <dbReference type="ARBA" id="ARBA00004323"/>
    </source>
</evidence>
<dbReference type="InterPro" id="IPR029044">
    <property type="entry name" value="Nucleotide-diphossugar_trans"/>
</dbReference>
<comment type="pathway">
    <text evidence="2 16">Protein modification; protein glycosylation.</text>
</comment>
<dbReference type="Gene3D" id="3.90.550.10">
    <property type="entry name" value="Spore Coat Polysaccharide Biosynthesis Protein SpsA, Chain A"/>
    <property type="match status" value="1"/>
</dbReference>
<sequence>MRAMMKFTESGRASSKDLPVISTNGPTVSRSHPPSLALLRKLLSLPHQRKRKIAGGRAAMARGPCDLRILLLAAAAAFIYIQVRLFATQSHYADRLAEAERSENQCTSQLKSLIDQVSMQQEKIVALEEHMPSTDDKFLILSRIPVTDPMGILLLVMETEIKIRQDEERAHLKILIQDLEKRSVQGLLSKNVDPVAAVVIMACNRPDYLQRTVESILKYQTSVASKFPLFISQDGTNGAVKKKALDYKQITYMQHVDLEPVRTERPGELTAYYKIANHYKWALDQLFVKHNFARVIILEDDMEIAPDFFDYFEAAAKLLDNDKYVMLLFYLLANLRNSIYDVSNYFPFILITVALKDNYGCFFLERQWAKTGSSMGQFFKQYLEPIKLNDVHIDWNSEDLSYLGEDKFLTKFGKEVASATPLHGSDAVMKAHNIGTDVRIQYNDQEDFERIARQFGIFEEWKDGIPRTAYKGVVVFRYNGSRRRIFLVGPESLGQLGL</sequence>
<keyword evidence="4 16" id="KW-0328">Glycosyltransferase</keyword>
<comment type="subcellular location">
    <subcellularLocation>
        <location evidence="1 16">Golgi apparatus membrane</location>
        <topology evidence="1 16">Single-pass type II membrane protein</topology>
    </subcellularLocation>
</comment>
<comment type="caution">
    <text evidence="19">The sequence shown here is derived from an EMBL/GenBank/DDBJ whole genome shotgun (WGS) entry which is preliminary data.</text>
</comment>
<gene>
    <name evidence="19" type="ORF">EJB05_09323</name>
</gene>
<reference evidence="19 20" key="1">
    <citation type="journal article" date="2019" name="Sci. Rep.">
        <title>A high-quality genome of Eragrostis curvula grass provides insights into Poaceae evolution and supports new strategies to enhance forage quality.</title>
        <authorList>
            <person name="Carballo J."/>
            <person name="Santos B.A.C.M."/>
            <person name="Zappacosta D."/>
            <person name="Garbus I."/>
            <person name="Selva J.P."/>
            <person name="Gallo C.A."/>
            <person name="Diaz A."/>
            <person name="Albertini E."/>
            <person name="Caccamo M."/>
            <person name="Echenique V."/>
        </authorList>
    </citation>
    <scope>NUCLEOTIDE SEQUENCE [LARGE SCALE GENOMIC DNA]</scope>
    <source>
        <strain evidence="20">cv. Victoria</strain>
        <tissue evidence="19">Leaf</tissue>
    </source>
</reference>